<gene>
    <name evidence="2" type="ORF">IAA98_01330</name>
</gene>
<comment type="caution">
    <text evidence="2">The sequence shown here is derived from an EMBL/GenBank/DDBJ whole genome shotgun (WGS) entry which is preliminary data.</text>
</comment>
<proteinExistence type="predicted"/>
<reference evidence="2" key="1">
    <citation type="submission" date="2020-10" db="EMBL/GenBank/DDBJ databases">
        <authorList>
            <person name="Gilroy R."/>
        </authorList>
    </citation>
    <scope>NUCLEOTIDE SEQUENCE</scope>
    <source>
        <strain evidence="2">ChiGjej1B1-24693</strain>
    </source>
</reference>
<accession>A0A9D1GVY5</accession>
<reference evidence="2" key="2">
    <citation type="journal article" date="2021" name="PeerJ">
        <title>Extensive microbial diversity within the chicken gut microbiome revealed by metagenomics and culture.</title>
        <authorList>
            <person name="Gilroy R."/>
            <person name="Ravi A."/>
            <person name="Getino M."/>
            <person name="Pursley I."/>
            <person name="Horton D.L."/>
            <person name="Alikhan N.F."/>
            <person name="Baker D."/>
            <person name="Gharbi K."/>
            <person name="Hall N."/>
            <person name="Watson M."/>
            <person name="Adriaenssens E.M."/>
            <person name="Foster-Nyarko E."/>
            <person name="Jarju S."/>
            <person name="Secka A."/>
            <person name="Antonio M."/>
            <person name="Oren A."/>
            <person name="Chaudhuri R.R."/>
            <person name="La Ragione R."/>
            <person name="Hildebrand F."/>
            <person name="Pallen M.J."/>
        </authorList>
    </citation>
    <scope>NUCLEOTIDE SEQUENCE</scope>
    <source>
        <strain evidence="2">ChiGjej1B1-24693</strain>
    </source>
</reference>
<protein>
    <submittedName>
        <fullName evidence="2">Alkaline phosphatase family protein</fullName>
    </submittedName>
</protein>
<evidence type="ECO:0000256" key="1">
    <source>
        <dbReference type="SAM" id="MobiDB-lite"/>
    </source>
</evidence>
<dbReference type="Pfam" id="PF01663">
    <property type="entry name" value="Phosphodiest"/>
    <property type="match status" value="1"/>
</dbReference>
<dbReference type="EMBL" id="DVLP01000040">
    <property type="protein sequence ID" value="HIT74212.1"/>
    <property type="molecule type" value="Genomic_DNA"/>
</dbReference>
<feature type="region of interest" description="Disordered" evidence="1">
    <location>
        <begin position="74"/>
        <end position="93"/>
    </location>
</feature>
<dbReference type="Proteomes" id="UP000886842">
    <property type="component" value="Unassembled WGS sequence"/>
</dbReference>
<name>A0A9D1GVY5_9ACTN</name>
<dbReference type="AlphaFoldDB" id="A0A9D1GVY5"/>
<dbReference type="SUPFAM" id="SSF53649">
    <property type="entry name" value="Alkaline phosphatase-like"/>
    <property type="match status" value="1"/>
</dbReference>
<dbReference type="InterPro" id="IPR017850">
    <property type="entry name" value="Alkaline_phosphatase_core_sf"/>
</dbReference>
<organism evidence="2 3">
    <name type="scientific">Candidatus Avipropionibacterium avicola</name>
    <dbReference type="NCBI Taxonomy" id="2840701"/>
    <lineage>
        <taxon>Bacteria</taxon>
        <taxon>Bacillati</taxon>
        <taxon>Actinomycetota</taxon>
        <taxon>Actinomycetes</taxon>
        <taxon>Propionibacteriales</taxon>
        <taxon>Propionibacteriaceae</taxon>
        <taxon>Propionibacteriaceae incertae sedis</taxon>
        <taxon>Candidatus Avipropionibacterium</taxon>
    </lineage>
</organism>
<dbReference type="InterPro" id="IPR002591">
    <property type="entry name" value="Phosphodiest/P_Trfase"/>
</dbReference>
<evidence type="ECO:0000313" key="3">
    <source>
        <dbReference type="Proteomes" id="UP000886842"/>
    </source>
</evidence>
<feature type="compositionally biased region" description="Low complexity" evidence="1">
    <location>
        <begin position="83"/>
        <end position="93"/>
    </location>
</feature>
<evidence type="ECO:0000313" key="2">
    <source>
        <dbReference type="EMBL" id="HIT74212.1"/>
    </source>
</evidence>
<dbReference type="Gene3D" id="3.40.720.10">
    <property type="entry name" value="Alkaline Phosphatase, subunit A"/>
    <property type="match status" value="1"/>
</dbReference>
<sequence>MPPAEAVRPAYGSGCLSDLLGSVAAAQGVDGFTNVLDLPRADRFVVWMVDGLGWHNLVSEAEDAPFLADQALAPATDPGEPRTLTAPVPSTTTTSLTCLGTSTPPGVHGMVGYAFRLPGAKGAVLNPLTWNLPHSPRMVQSTPTVLERLEDQLAVTTVSLARFADSGLTQAALRGGQFHGLSDETDDAARCEAVVAAAERGRRSLVYAYERRLDLVGHTTGWRTREWREQLRSCDRAVREVRAALPDDVVLIVTGDHGMIDVPQDQRLLIEDEPDLIAGIDCVAGEPRFRQLWSDREDAVWVARRWADVLGERAWVRTRDEAIDDGWFGPVADGLRARIGDVLVAMRDDSALMTRTARYEYGMVGMHGSLTAPEMTVPLLVYRP</sequence>